<accession>A0ABZ0HV72</accession>
<dbReference type="InterPro" id="IPR027417">
    <property type="entry name" value="P-loop_NTPase"/>
</dbReference>
<protein>
    <submittedName>
        <fullName evidence="1">TniB family NTP-binding protein</fullName>
    </submittedName>
</protein>
<dbReference type="RefSeq" id="WP_407340767.1">
    <property type="nucleotide sequence ID" value="NZ_CP136862.1"/>
</dbReference>
<dbReference type="Gene3D" id="3.40.50.300">
    <property type="entry name" value="P-loop containing nucleotide triphosphate hydrolases"/>
    <property type="match status" value="1"/>
</dbReference>
<evidence type="ECO:0000313" key="1">
    <source>
        <dbReference type="EMBL" id="WOJ91177.1"/>
    </source>
</evidence>
<name>A0ABZ0HV72_9HYPH</name>
<dbReference type="Proteomes" id="UP001626536">
    <property type="component" value="Chromosome"/>
</dbReference>
<organism evidence="1 2">
    <name type="scientific">Methylocapsa polymorpha</name>
    <dbReference type="NCBI Taxonomy" id="3080828"/>
    <lineage>
        <taxon>Bacteria</taxon>
        <taxon>Pseudomonadati</taxon>
        <taxon>Pseudomonadota</taxon>
        <taxon>Alphaproteobacteria</taxon>
        <taxon>Hyphomicrobiales</taxon>
        <taxon>Beijerinckiaceae</taxon>
        <taxon>Methylocapsa</taxon>
    </lineage>
</organism>
<sequence>MASVAIYADSGMGKTMLMQHFLDQHKAAFDRTAGIERIPVLSMQMVSRPSEKRFYTQIMDIIGAPPNPRISLVDLEVVALRMLKHIDLKMLLIDEAHNILAATYNEQRAMLNLLRFISNELRVSVVCFGVADAKEAISGDAQLARRFQEYALPRWKADEEFQGLVIGVRVTYRSGGLRSCLRGPKTRPSSIRRHHFSHCRNVARSPNCGDTVRTGVH</sequence>
<dbReference type="Pfam" id="PF05621">
    <property type="entry name" value="TniB"/>
    <property type="match status" value="1"/>
</dbReference>
<proteinExistence type="predicted"/>
<reference evidence="1 2" key="1">
    <citation type="submission" date="2023-10" db="EMBL/GenBank/DDBJ databases">
        <title>Novel methanotroph of the genus Methylocapsa from a subarctic wetland.</title>
        <authorList>
            <person name="Belova S.E."/>
            <person name="Oshkin I.Y."/>
            <person name="Miroshnikov K."/>
            <person name="Dedysh S.N."/>
        </authorList>
    </citation>
    <scope>NUCLEOTIDE SEQUENCE [LARGE SCALE GENOMIC DNA]</scope>
    <source>
        <strain evidence="1 2">RX1</strain>
    </source>
</reference>
<gene>
    <name evidence="1" type="ORF">RZS28_07865</name>
</gene>
<dbReference type="InterPro" id="IPR008868">
    <property type="entry name" value="TniB"/>
</dbReference>
<dbReference type="SUPFAM" id="SSF52540">
    <property type="entry name" value="P-loop containing nucleoside triphosphate hydrolases"/>
    <property type="match status" value="1"/>
</dbReference>
<evidence type="ECO:0000313" key="2">
    <source>
        <dbReference type="Proteomes" id="UP001626536"/>
    </source>
</evidence>
<keyword evidence="2" id="KW-1185">Reference proteome</keyword>
<dbReference type="EMBL" id="CP136862">
    <property type="protein sequence ID" value="WOJ91177.1"/>
    <property type="molecule type" value="Genomic_DNA"/>
</dbReference>